<evidence type="ECO:0000256" key="1">
    <source>
        <dbReference type="SAM" id="Phobius"/>
    </source>
</evidence>
<feature type="transmembrane region" description="Helical" evidence="1">
    <location>
        <begin position="82"/>
        <end position="98"/>
    </location>
</feature>
<sequence>MSKFNSVKNFLFTKSHVLGPYTFDESAPGGRQRLPEYTRSRKAQVHPRNLNTFDVSAPGERERLPEYTRSGKTQTESDGKHLYFYIVFISVILFFSRFCDSSFASEYSGSFSEMWSNEKVMDFINAVHLRKESWDVEDSTFRDRVAKKDGWQAVDEEFGIKGDEAS</sequence>
<gene>
    <name evidence="2" type="ORF">NTEN_LOCUS21647</name>
</gene>
<dbReference type="OrthoDB" id="10051975at2759"/>
<protein>
    <recommendedName>
        <fullName evidence="4">MADF domain-containing protein</fullName>
    </recommendedName>
</protein>
<dbReference type="EMBL" id="CADCXU010031839">
    <property type="protein sequence ID" value="CAB0017681.1"/>
    <property type="molecule type" value="Genomic_DNA"/>
</dbReference>
<organism evidence="2 3">
    <name type="scientific">Nesidiocoris tenuis</name>
    <dbReference type="NCBI Taxonomy" id="355587"/>
    <lineage>
        <taxon>Eukaryota</taxon>
        <taxon>Metazoa</taxon>
        <taxon>Ecdysozoa</taxon>
        <taxon>Arthropoda</taxon>
        <taxon>Hexapoda</taxon>
        <taxon>Insecta</taxon>
        <taxon>Pterygota</taxon>
        <taxon>Neoptera</taxon>
        <taxon>Paraneoptera</taxon>
        <taxon>Hemiptera</taxon>
        <taxon>Heteroptera</taxon>
        <taxon>Panheteroptera</taxon>
        <taxon>Cimicomorpha</taxon>
        <taxon>Miridae</taxon>
        <taxon>Dicyphina</taxon>
        <taxon>Nesidiocoris</taxon>
    </lineage>
</organism>
<dbReference type="AlphaFoldDB" id="A0A6H5HLL6"/>
<accession>A0A6H5HLL6</accession>
<evidence type="ECO:0008006" key="4">
    <source>
        <dbReference type="Google" id="ProtNLM"/>
    </source>
</evidence>
<keyword evidence="1" id="KW-0812">Transmembrane</keyword>
<name>A0A6H5HLL6_9HEMI</name>
<dbReference type="Proteomes" id="UP000479000">
    <property type="component" value="Unassembled WGS sequence"/>
</dbReference>
<keyword evidence="3" id="KW-1185">Reference proteome</keyword>
<keyword evidence="1" id="KW-1133">Transmembrane helix</keyword>
<evidence type="ECO:0000313" key="2">
    <source>
        <dbReference type="EMBL" id="CAB0017681.1"/>
    </source>
</evidence>
<proteinExistence type="predicted"/>
<reference evidence="2 3" key="1">
    <citation type="submission" date="2020-02" db="EMBL/GenBank/DDBJ databases">
        <authorList>
            <person name="Ferguson B K."/>
        </authorList>
    </citation>
    <scope>NUCLEOTIDE SEQUENCE [LARGE SCALE GENOMIC DNA]</scope>
</reference>
<keyword evidence="1" id="KW-0472">Membrane</keyword>
<evidence type="ECO:0000313" key="3">
    <source>
        <dbReference type="Proteomes" id="UP000479000"/>
    </source>
</evidence>